<keyword evidence="2" id="KW-1185">Reference proteome</keyword>
<dbReference type="Proteomes" id="UP001213000">
    <property type="component" value="Unassembled WGS sequence"/>
</dbReference>
<proteinExistence type="predicted"/>
<sequence length="174" mass="19840">MQHTQNIIEYLNHDIGAAKCWVQSTPNAPINFPESKWKNILKRRAINLDKVYDALFINRAPQEEVASLRGHKIVFKQSSEVKKGVETSGEWESTWRVMVKATTFVFSHHQSELEKYGAFIGIKFQRREVGGHQHVFTFVKGVHVAIRGGSMSSLLNHKIHKEYAELSLAPDGIE</sequence>
<evidence type="ECO:0000313" key="1">
    <source>
        <dbReference type="EMBL" id="KAJ3565588.1"/>
    </source>
</evidence>
<dbReference type="EMBL" id="JANIEX010000557">
    <property type="protein sequence ID" value="KAJ3565588.1"/>
    <property type="molecule type" value="Genomic_DNA"/>
</dbReference>
<gene>
    <name evidence="1" type="ORF">NP233_g7534</name>
</gene>
<accession>A0AAD5YSP2</accession>
<comment type="caution">
    <text evidence="1">The sequence shown here is derived from an EMBL/GenBank/DDBJ whole genome shotgun (WGS) entry which is preliminary data.</text>
</comment>
<protein>
    <submittedName>
        <fullName evidence="1">Uncharacterized protein</fullName>
    </submittedName>
</protein>
<dbReference type="AlphaFoldDB" id="A0AAD5YSP2"/>
<name>A0AAD5YSP2_9AGAR</name>
<reference evidence="1" key="1">
    <citation type="submission" date="2022-07" db="EMBL/GenBank/DDBJ databases">
        <title>Genome Sequence of Leucocoprinus birnbaumii.</title>
        <authorList>
            <person name="Buettner E."/>
        </authorList>
    </citation>
    <scope>NUCLEOTIDE SEQUENCE</scope>
    <source>
        <strain evidence="1">VT141</strain>
    </source>
</reference>
<organism evidence="1 2">
    <name type="scientific">Leucocoprinus birnbaumii</name>
    <dbReference type="NCBI Taxonomy" id="56174"/>
    <lineage>
        <taxon>Eukaryota</taxon>
        <taxon>Fungi</taxon>
        <taxon>Dikarya</taxon>
        <taxon>Basidiomycota</taxon>
        <taxon>Agaricomycotina</taxon>
        <taxon>Agaricomycetes</taxon>
        <taxon>Agaricomycetidae</taxon>
        <taxon>Agaricales</taxon>
        <taxon>Agaricineae</taxon>
        <taxon>Agaricaceae</taxon>
        <taxon>Leucocoprinus</taxon>
    </lineage>
</organism>
<evidence type="ECO:0000313" key="2">
    <source>
        <dbReference type="Proteomes" id="UP001213000"/>
    </source>
</evidence>